<comment type="subcellular location">
    <subcellularLocation>
        <location evidence="1">Mitochondrion</location>
    </subcellularLocation>
</comment>
<evidence type="ECO:0000256" key="3">
    <source>
        <dbReference type="ARBA" id="ARBA00022946"/>
    </source>
</evidence>
<reference evidence="8" key="1">
    <citation type="journal article" date="2019" name="bioRxiv">
        <title>The Genome of the Zebra Mussel, Dreissena polymorpha: A Resource for Invasive Species Research.</title>
        <authorList>
            <person name="McCartney M.A."/>
            <person name="Auch B."/>
            <person name="Kono T."/>
            <person name="Mallez S."/>
            <person name="Zhang Y."/>
            <person name="Obille A."/>
            <person name="Becker A."/>
            <person name="Abrahante J.E."/>
            <person name="Garbe J."/>
            <person name="Badalamenti J.P."/>
            <person name="Herman A."/>
            <person name="Mangelson H."/>
            <person name="Liachko I."/>
            <person name="Sullivan S."/>
            <person name="Sone E.D."/>
            <person name="Koren S."/>
            <person name="Silverstein K.A.T."/>
            <person name="Beckman K.B."/>
            <person name="Gohl D.M."/>
        </authorList>
    </citation>
    <scope>NUCLEOTIDE SEQUENCE</scope>
    <source>
        <strain evidence="8">Duluth1</strain>
        <tissue evidence="8">Whole animal</tissue>
    </source>
</reference>
<evidence type="ECO:0000256" key="1">
    <source>
        <dbReference type="ARBA" id="ARBA00004173"/>
    </source>
</evidence>
<keyword evidence="4" id="KW-0689">Ribosomal protein</keyword>
<dbReference type="Pfam" id="PF09812">
    <property type="entry name" value="MRP-L28"/>
    <property type="match status" value="1"/>
</dbReference>
<dbReference type="InterPro" id="IPR039145">
    <property type="entry name" value="Ribosomal_mL40_metazoa/plant"/>
</dbReference>
<organism evidence="8 9">
    <name type="scientific">Dreissena polymorpha</name>
    <name type="common">Zebra mussel</name>
    <name type="synonym">Mytilus polymorpha</name>
    <dbReference type="NCBI Taxonomy" id="45954"/>
    <lineage>
        <taxon>Eukaryota</taxon>
        <taxon>Metazoa</taxon>
        <taxon>Spiralia</taxon>
        <taxon>Lophotrochozoa</taxon>
        <taxon>Mollusca</taxon>
        <taxon>Bivalvia</taxon>
        <taxon>Autobranchia</taxon>
        <taxon>Heteroconchia</taxon>
        <taxon>Euheterodonta</taxon>
        <taxon>Imparidentia</taxon>
        <taxon>Neoheterodontei</taxon>
        <taxon>Myida</taxon>
        <taxon>Dreissenoidea</taxon>
        <taxon>Dreissenidae</taxon>
        <taxon>Dreissena</taxon>
    </lineage>
</organism>
<dbReference type="PANTHER" id="PTHR13359">
    <property type="entry name" value="39S RIBOSOMAL PROTEIN L40, MITOCHONDRIAL"/>
    <property type="match status" value="1"/>
</dbReference>
<evidence type="ECO:0000313" key="8">
    <source>
        <dbReference type="EMBL" id="KAH3704634.1"/>
    </source>
</evidence>
<evidence type="ECO:0000256" key="6">
    <source>
        <dbReference type="ARBA" id="ARBA00023274"/>
    </source>
</evidence>
<keyword evidence="9" id="KW-1185">Reference proteome</keyword>
<proteinExistence type="inferred from homology"/>
<evidence type="ECO:0000256" key="4">
    <source>
        <dbReference type="ARBA" id="ARBA00022980"/>
    </source>
</evidence>
<keyword evidence="6" id="KW-0687">Ribonucleoprotein</keyword>
<keyword evidence="5" id="KW-0496">Mitochondrion</keyword>
<evidence type="ECO:0000256" key="2">
    <source>
        <dbReference type="ARBA" id="ARBA00009360"/>
    </source>
</evidence>
<name>A0A9D3YTM0_DREPO</name>
<dbReference type="PANTHER" id="PTHR13359:SF2">
    <property type="entry name" value="LARGE RIBOSOMAL SUBUNIT PROTEIN ML40"/>
    <property type="match status" value="1"/>
</dbReference>
<dbReference type="GO" id="GO:0005762">
    <property type="term" value="C:mitochondrial large ribosomal subunit"/>
    <property type="evidence" value="ECO:0007669"/>
    <property type="project" value="InterPro"/>
</dbReference>
<dbReference type="OrthoDB" id="5977625at2759"/>
<comment type="caution">
    <text evidence="8">The sequence shown here is derived from an EMBL/GenBank/DDBJ whole genome shotgun (WGS) entry which is preliminary data.</text>
</comment>
<dbReference type="Proteomes" id="UP000828390">
    <property type="component" value="Unassembled WGS sequence"/>
</dbReference>
<protein>
    <recommendedName>
        <fullName evidence="7">Large ribosomal subunit protein mL40</fullName>
    </recommendedName>
</protein>
<sequence>MNVITKSLLLRKALQIRSGDTSISGTSVRWIESSIQNFCLRVGVTESCRHLYNGSVSHFHTSTNLQGVTKKTKALSVTRLSPEQLTRRKKRLEKELKRLSKSNMRDLRPIEELEITPQLRKDLISRRRSRQVEPISPEQQEQQILFFKEWTRYKWKEVLGECELLHRVEKAQVFALSKLRQESEELYKQAVKLDPALMNHAVAGPLHTPPIAGYMAEDGKWIDHTDYFEDKEKYSQLTGAIIDNVKAKNRK</sequence>
<dbReference type="Gene3D" id="6.10.250.3440">
    <property type="match status" value="1"/>
</dbReference>
<evidence type="ECO:0000313" key="9">
    <source>
        <dbReference type="Proteomes" id="UP000828390"/>
    </source>
</evidence>
<dbReference type="EMBL" id="JAIWYP010000015">
    <property type="protein sequence ID" value="KAH3704634.1"/>
    <property type="molecule type" value="Genomic_DNA"/>
</dbReference>
<evidence type="ECO:0000256" key="5">
    <source>
        <dbReference type="ARBA" id="ARBA00023128"/>
    </source>
</evidence>
<reference evidence="8" key="2">
    <citation type="submission" date="2020-11" db="EMBL/GenBank/DDBJ databases">
        <authorList>
            <person name="McCartney M.A."/>
            <person name="Auch B."/>
            <person name="Kono T."/>
            <person name="Mallez S."/>
            <person name="Becker A."/>
            <person name="Gohl D.M."/>
            <person name="Silverstein K.A.T."/>
            <person name="Koren S."/>
            <person name="Bechman K.B."/>
            <person name="Herman A."/>
            <person name="Abrahante J.E."/>
            <person name="Garbe J."/>
        </authorList>
    </citation>
    <scope>NUCLEOTIDE SEQUENCE</scope>
    <source>
        <strain evidence="8">Duluth1</strain>
        <tissue evidence="8">Whole animal</tissue>
    </source>
</reference>
<dbReference type="InterPro" id="IPR019192">
    <property type="entry name" value="Ribosomal_mL40"/>
</dbReference>
<evidence type="ECO:0000256" key="7">
    <source>
        <dbReference type="ARBA" id="ARBA00035192"/>
    </source>
</evidence>
<comment type="similarity">
    <text evidence="2">Belongs to the mitochondrion-specific ribosomal protein mL40 family.</text>
</comment>
<accession>A0A9D3YTM0</accession>
<gene>
    <name evidence="8" type="ORF">DPMN_079693</name>
</gene>
<keyword evidence="3" id="KW-0809">Transit peptide</keyword>
<dbReference type="AlphaFoldDB" id="A0A9D3YTM0"/>